<dbReference type="EMBL" id="JAUEPR010000021">
    <property type="protein sequence ID" value="KAK0476057.1"/>
    <property type="molecule type" value="Genomic_DNA"/>
</dbReference>
<evidence type="ECO:0000313" key="1">
    <source>
        <dbReference type="EMBL" id="KAK0476057.1"/>
    </source>
</evidence>
<reference evidence="1" key="1">
    <citation type="submission" date="2023-06" db="EMBL/GenBank/DDBJ databases">
        <authorList>
            <consortium name="Lawrence Berkeley National Laboratory"/>
            <person name="Ahrendt S."/>
            <person name="Sahu N."/>
            <person name="Indic B."/>
            <person name="Wong-Bajracharya J."/>
            <person name="Merenyi Z."/>
            <person name="Ke H.-M."/>
            <person name="Monk M."/>
            <person name="Kocsube S."/>
            <person name="Drula E."/>
            <person name="Lipzen A."/>
            <person name="Balint B."/>
            <person name="Henrissat B."/>
            <person name="Andreopoulos B."/>
            <person name="Martin F.M."/>
            <person name="Harder C.B."/>
            <person name="Rigling D."/>
            <person name="Ford K.L."/>
            <person name="Foster G.D."/>
            <person name="Pangilinan J."/>
            <person name="Papanicolaou A."/>
            <person name="Barry K."/>
            <person name="LaButti K."/>
            <person name="Viragh M."/>
            <person name="Koriabine M."/>
            <person name="Yan M."/>
            <person name="Riley R."/>
            <person name="Champramary S."/>
            <person name="Plett K.L."/>
            <person name="Tsai I.J."/>
            <person name="Slot J."/>
            <person name="Sipos G."/>
            <person name="Plett J."/>
            <person name="Nagy L.G."/>
            <person name="Grigoriev I.V."/>
        </authorList>
    </citation>
    <scope>NUCLEOTIDE SEQUENCE</scope>
    <source>
        <strain evidence="1">ICMP 16352</strain>
    </source>
</reference>
<dbReference type="Proteomes" id="UP001175227">
    <property type="component" value="Unassembled WGS sequence"/>
</dbReference>
<dbReference type="Gene3D" id="6.20.130.10">
    <property type="match status" value="1"/>
</dbReference>
<dbReference type="GO" id="GO:0032543">
    <property type="term" value="P:mitochondrial translation"/>
    <property type="evidence" value="ECO:0007669"/>
    <property type="project" value="InterPro"/>
</dbReference>
<evidence type="ECO:0000313" key="2">
    <source>
        <dbReference type="Proteomes" id="UP001175227"/>
    </source>
</evidence>
<proteinExistence type="predicted"/>
<organism evidence="1 2">
    <name type="scientific">Armillaria novae-zelandiae</name>
    <dbReference type="NCBI Taxonomy" id="153914"/>
    <lineage>
        <taxon>Eukaryota</taxon>
        <taxon>Fungi</taxon>
        <taxon>Dikarya</taxon>
        <taxon>Basidiomycota</taxon>
        <taxon>Agaricomycotina</taxon>
        <taxon>Agaricomycetes</taxon>
        <taxon>Agaricomycetidae</taxon>
        <taxon>Agaricales</taxon>
        <taxon>Marasmiineae</taxon>
        <taxon>Physalacriaceae</taxon>
        <taxon>Armillaria</taxon>
    </lineage>
</organism>
<gene>
    <name evidence="1" type="ORF">IW261DRAFT_1299212</name>
</gene>
<accession>A0AA39P1X5</accession>
<dbReference type="PANTHER" id="PTHR28174">
    <property type="entry name" value="54S RIBOSOMAL PROTEIN L36, MITOCHONDRIAL"/>
    <property type="match status" value="1"/>
</dbReference>
<dbReference type="InterPro" id="IPR034600">
    <property type="entry name" value="Ribosomal_bL31m"/>
</dbReference>
<protein>
    <submittedName>
        <fullName evidence="1">Uncharacterized protein</fullName>
    </submittedName>
</protein>
<feature type="non-terminal residue" evidence="1">
    <location>
        <position position="125"/>
    </location>
</feature>
<feature type="non-terminal residue" evidence="1">
    <location>
        <position position="1"/>
    </location>
</feature>
<sequence length="125" mass="13984">PSPSSSRHVTPLPSFSTMRPPNLFHLQARSVSSSPYGRTHVWKRRPPALPNPVVPKYPQRIIRADGSAFTHWTTSPRALLRLTRDVTNNPVWNTGLWADEGAMEDEANAQGRLGRFNRRFDGVGG</sequence>
<dbReference type="PANTHER" id="PTHR28174:SF1">
    <property type="entry name" value="LARGE RIBOSOMAL SUBUNIT PROTEIN BL31M"/>
    <property type="match status" value="1"/>
</dbReference>
<dbReference type="AlphaFoldDB" id="A0AA39P1X5"/>
<dbReference type="GO" id="GO:0005762">
    <property type="term" value="C:mitochondrial large ribosomal subunit"/>
    <property type="evidence" value="ECO:0007669"/>
    <property type="project" value="InterPro"/>
</dbReference>
<comment type="caution">
    <text evidence="1">The sequence shown here is derived from an EMBL/GenBank/DDBJ whole genome shotgun (WGS) entry which is preliminary data.</text>
</comment>
<name>A0AA39P1X5_9AGAR</name>
<keyword evidence="2" id="KW-1185">Reference proteome</keyword>
<dbReference type="GO" id="GO:0003735">
    <property type="term" value="F:structural constituent of ribosome"/>
    <property type="evidence" value="ECO:0007669"/>
    <property type="project" value="InterPro"/>
</dbReference>